<evidence type="ECO:0000256" key="1">
    <source>
        <dbReference type="SAM" id="Phobius"/>
    </source>
</evidence>
<sequence length="161" mass="16982">MTETFPIVPGQLRLLWIAVPLVLVVLGAAGALAYTLSAARTARFEVSAHGLRLRGDFYARTIPAAALQPDAARAVDLRTEQALQPVARTGGTAVPGYRAGWFRLRDGERALLYVTDPSRVAYVPTRAGYSVLVSVADPAAFIDSLRRLTAGAPAPTGAPGV</sequence>
<comment type="caution">
    <text evidence="3">The sequence shown here is derived from an EMBL/GenBank/DDBJ whole genome shotgun (WGS) entry which is preliminary data.</text>
</comment>
<keyword evidence="4" id="KW-1185">Reference proteome</keyword>
<proteinExistence type="predicted"/>
<protein>
    <recommendedName>
        <fullName evidence="2">Bacterial Pleckstrin homology domain-containing protein</fullName>
    </recommendedName>
</protein>
<reference evidence="3" key="1">
    <citation type="submission" date="2022-08" db="EMBL/GenBank/DDBJ databases">
        <title>Draft genome sequencing of Roseisolibacter agri AW1220.</title>
        <authorList>
            <person name="Tobiishi Y."/>
            <person name="Tonouchi A."/>
        </authorList>
    </citation>
    <scope>NUCLEOTIDE SEQUENCE</scope>
    <source>
        <strain evidence="3">AW1220</strain>
    </source>
</reference>
<keyword evidence="1" id="KW-0472">Membrane</keyword>
<feature type="domain" description="Bacterial Pleckstrin homology" evidence="2">
    <location>
        <begin position="44"/>
        <end position="147"/>
    </location>
</feature>
<evidence type="ECO:0000313" key="4">
    <source>
        <dbReference type="Proteomes" id="UP001161325"/>
    </source>
</evidence>
<gene>
    <name evidence="3" type="ORF">rosag_14320</name>
</gene>
<evidence type="ECO:0000259" key="2">
    <source>
        <dbReference type="Pfam" id="PF10882"/>
    </source>
</evidence>
<name>A0AA37Q1P1_9BACT</name>
<dbReference type="InterPro" id="IPR027783">
    <property type="entry name" value="Bacterial_PH-related"/>
</dbReference>
<feature type="transmembrane region" description="Helical" evidence="1">
    <location>
        <begin position="14"/>
        <end position="36"/>
    </location>
</feature>
<keyword evidence="1" id="KW-1133">Transmembrane helix</keyword>
<accession>A0AA37Q1P1</accession>
<dbReference type="AlphaFoldDB" id="A0AA37Q1P1"/>
<keyword evidence="1" id="KW-0812">Transmembrane</keyword>
<evidence type="ECO:0000313" key="3">
    <source>
        <dbReference type="EMBL" id="GLC24919.1"/>
    </source>
</evidence>
<organism evidence="3 4">
    <name type="scientific">Roseisolibacter agri</name>
    <dbReference type="NCBI Taxonomy" id="2014610"/>
    <lineage>
        <taxon>Bacteria</taxon>
        <taxon>Pseudomonadati</taxon>
        <taxon>Gemmatimonadota</taxon>
        <taxon>Gemmatimonadia</taxon>
        <taxon>Gemmatimonadales</taxon>
        <taxon>Gemmatimonadaceae</taxon>
        <taxon>Roseisolibacter</taxon>
    </lineage>
</organism>
<dbReference type="EMBL" id="BRXS01000002">
    <property type="protein sequence ID" value="GLC24919.1"/>
    <property type="molecule type" value="Genomic_DNA"/>
</dbReference>
<dbReference type="Proteomes" id="UP001161325">
    <property type="component" value="Unassembled WGS sequence"/>
</dbReference>
<dbReference type="Pfam" id="PF10882">
    <property type="entry name" value="bPH_5"/>
    <property type="match status" value="1"/>
</dbReference>